<reference evidence="2" key="1">
    <citation type="journal article" date="2005" name="Nature">
        <title>Sequencing of Aspergillus nidulans and comparative analysis with A. fumigatus and A. oryzae.</title>
        <authorList>
            <person name="Galagan J.E."/>
            <person name="Calvo S.E."/>
            <person name="Cuomo C."/>
            <person name="Ma L.J."/>
            <person name="Wortman J.R."/>
            <person name="Batzoglou S."/>
            <person name="Lee S.I."/>
            <person name="Basturkmen M."/>
            <person name="Spevak C.C."/>
            <person name="Clutterbuck J."/>
            <person name="Kapitonov V."/>
            <person name="Jurka J."/>
            <person name="Scazzocchio C."/>
            <person name="Farman M."/>
            <person name="Butler J."/>
            <person name="Purcell S."/>
            <person name="Harris S."/>
            <person name="Braus G.H."/>
            <person name="Draht O."/>
            <person name="Busch S."/>
            <person name="D'Enfert C."/>
            <person name="Bouchier C."/>
            <person name="Goldman G.H."/>
            <person name="Bell-Pedersen D."/>
            <person name="Griffiths-Jones S."/>
            <person name="Doonan J.H."/>
            <person name="Yu J."/>
            <person name="Vienken K."/>
            <person name="Pain A."/>
            <person name="Freitag M."/>
            <person name="Selker E.U."/>
            <person name="Archer D.B."/>
            <person name="Penalva M.A."/>
            <person name="Oakley B.R."/>
            <person name="Momany M."/>
            <person name="Tanaka T."/>
            <person name="Kumagai T."/>
            <person name="Asai K."/>
            <person name="Machida M."/>
            <person name="Nierman W.C."/>
            <person name="Denning D.W."/>
            <person name="Caddick M."/>
            <person name="Hynes M."/>
            <person name="Paoletti M."/>
            <person name="Fischer R."/>
            <person name="Miller B."/>
            <person name="Dyer P."/>
            <person name="Sachs M.S."/>
            <person name="Osmani S.A."/>
            <person name="Birren B.W."/>
        </authorList>
    </citation>
    <scope>NUCLEOTIDE SEQUENCE [LARGE SCALE GENOMIC DNA]</scope>
    <source>
        <strain evidence="2">FGSC A4 / ATCC 38163 / CBS 112.46 / NRRL 194 / M139</strain>
    </source>
</reference>
<keyword evidence="2" id="KW-1185">Reference proteome</keyword>
<dbReference type="Proteomes" id="UP000000560">
    <property type="component" value="Chromosome V"/>
</dbReference>
<reference evidence="2" key="2">
    <citation type="journal article" date="2009" name="Fungal Genet. Biol.">
        <title>The 2008 update of the Aspergillus nidulans genome annotation: a community effort.</title>
        <authorList>
            <person name="Wortman J.R."/>
            <person name="Gilsenan J.M."/>
            <person name="Joardar V."/>
            <person name="Deegan J."/>
            <person name="Clutterbuck J."/>
            <person name="Andersen M.R."/>
            <person name="Archer D."/>
            <person name="Bencina M."/>
            <person name="Braus G."/>
            <person name="Coutinho P."/>
            <person name="von Dohren H."/>
            <person name="Doonan J."/>
            <person name="Driessen A.J."/>
            <person name="Durek P."/>
            <person name="Espeso E."/>
            <person name="Fekete E."/>
            <person name="Flipphi M."/>
            <person name="Estrada C.G."/>
            <person name="Geysens S."/>
            <person name="Goldman G."/>
            <person name="de Groot P.W."/>
            <person name="Hansen K."/>
            <person name="Harris S.D."/>
            <person name="Heinekamp T."/>
            <person name="Helmstaedt K."/>
            <person name="Henrissat B."/>
            <person name="Hofmann G."/>
            <person name="Homan T."/>
            <person name="Horio T."/>
            <person name="Horiuchi H."/>
            <person name="James S."/>
            <person name="Jones M."/>
            <person name="Karaffa L."/>
            <person name="Karanyi Z."/>
            <person name="Kato M."/>
            <person name="Keller N."/>
            <person name="Kelly D.E."/>
            <person name="Kiel J.A."/>
            <person name="Kim J.M."/>
            <person name="van der Klei I.J."/>
            <person name="Klis F.M."/>
            <person name="Kovalchuk A."/>
            <person name="Krasevec N."/>
            <person name="Kubicek C.P."/>
            <person name="Liu B."/>
            <person name="Maccabe A."/>
            <person name="Meyer V."/>
            <person name="Mirabito P."/>
            <person name="Miskei M."/>
            <person name="Mos M."/>
            <person name="Mullins J."/>
            <person name="Nelson D.R."/>
            <person name="Nielsen J."/>
            <person name="Oakley B.R."/>
            <person name="Osmani S.A."/>
            <person name="Pakula T."/>
            <person name="Paszewski A."/>
            <person name="Paulsen I."/>
            <person name="Pilsyk S."/>
            <person name="Pocsi I."/>
            <person name="Punt P.J."/>
            <person name="Ram A.F."/>
            <person name="Ren Q."/>
            <person name="Robellet X."/>
            <person name="Robson G."/>
            <person name="Seiboth B."/>
            <person name="van Solingen P."/>
            <person name="Specht T."/>
            <person name="Sun J."/>
            <person name="Taheri-Talesh N."/>
            <person name="Takeshita N."/>
            <person name="Ussery D."/>
            <person name="vanKuyk P.A."/>
            <person name="Visser H."/>
            <person name="van de Vondervoort P.J."/>
            <person name="de Vries R.P."/>
            <person name="Walton J."/>
            <person name="Xiang X."/>
            <person name="Xiong Y."/>
            <person name="Zeng A.P."/>
            <person name="Brandt B.W."/>
            <person name="Cornell M.J."/>
            <person name="van den Hondel C.A."/>
            <person name="Visser J."/>
            <person name="Oliver S.G."/>
            <person name="Turner G."/>
        </authorList>
    </citation>
    <scope>GENOME REANNOTATION</scope>
    <source>
        <strain evidence="2">FGSC A4 / ATCC 38163 / CBS 112.46 / NRRL 194 / M139</strain>
    </source>
</reference>
<dbReference type="HOGENOM" id="CLU_2606014_0_0_1"/>
<evidence type="ECO:0000313" key="1">
    <source>
        <dbReference type="EMBL" id="CBF81864.1"/>
    </source>
</evidence>
<dbReference type="VEuPathDB" id="FungiDB:AN11480"/>
<evidence type="ECO:0000313" key="2">
    <source>
        <dbReference type="Proteomes" id="UP000000560"/>
    </source>
</evidence>
<proteinExistence type="predicted"/>
<organism evidence="1 2">
    <name type="scientific">Emericella nidulans (strain FGSC A4 / ATCC 38163 / CBS 112.46 / NRRL 194 / M139)</name>
    <name type="common">Aspergillus nidulans</name>
    <dbReference type="NCBI Taxonomy" id="227321"/>
    <lineage>
        <taxon>Eukaryota</taxon>
        <taxon>Fungi</taxon>
        <taxon>Dikarya</taxon>
        <taxon>Ascomycota</taxon>
        <taxon>Pezizomycotina</taxon>
        <taxon>Eurotiomycetes</taxon>
        <taxon>Eurotiomycetidae</taxon>
        <taxon>Eurotiales</taxon>
        <taxon>Aspergillaceae</taxon>
        <taxon>Aspergillus</taxon>
        <taxon>Aspergillus subgen. Nidulantes</taxon>
    </lineage>
</organism>
<gene>
    <name evidence="1" type="ORF">ANIA_11480</name>
</gene>
<protein>
    <submittedName>
        <fullName evidence="1">Uncharacterized protein</fullName>
    </submittedName>
</protein>
<name>C8VGF7_EMENI</name>
<accession>C8VGF7</accession>
<dbReference type="InParanoid" id="C8VGF7"/>
<dbReference type="EMBL" id="BN001305">
    <property type="protein sequence ID" value="CBF81864.1"/>
    <property type="molecule type" value="Genomic_DNA"/>
</dbReference>
<dbReference type="GeneID" id="74897057"/>
<dbReference type="KEGG" id="ani:ANIA_11480"/>
<sequence length="79" mass="8500">MNAANGALVPTVHSVFEQLEHDEGINVLQMKDEPGIVMAVIINAYTLQSMSICPPSANTLQNLVSLDGGDVREDATQYL</sequence>
<dbReference type="RefSeq" id="XP_050468263.1">
    <property type="nucleotide sequence ID" value="XM_050612327.1"/>
</dbReference>
<dbReference type="AlphaFoldDB" id="C8VGF7"/>